<dbReference type="NCBIfam" id="NF004044">
    <property type="entry name" value="PRK05561.1"/>
    <property type="match status" value="1"/>
</dbReference>
<evidence type="ECO:0000256" key="7">
    <source>
        <dbReference type="ARBA" id="ARBA00023235"/>
    </source>
</evidence>
<dbReference type="InterPro" id="IPR013758">
    <property type="entry name" value="Topo_IIA_A/C_ab"/>
</dbReference>
<proteinExistence type="inferred from homology"/>
<comment type="subunit">
    <text evidence="8">Heterotetramer composed of ParC and ParE.</text>
</comment>
<evidence type="ECO:0000256" key="4">
    <source>
        <dbReference type="ARBA" id="ARBA00022840"/>
    </source>
</evidence>
<protein>
    <recommendedName>
        <fullName evidence="9">DNA gyrase subunit A</fullName>
        <ecNumber evidence="9">5.6.2.2</ecNumber>
    </recommendedName>
</protein>
<evidence type="ECO:0000256" key="5">
    <source>
        <dbReference type="ARBA" id="ARBA00023029"/>
    </source>
</evidence>
<dbReference type="PROSITE" id="PS52040">
    <property type="entry name" value="TOPO_IIA"/>
    <property type="match status" value="1"/>
</dbReference>
<dbReference type="Gene3D" id="2.120.10.90">
    <property type="entry name" value="DNA gyrase/topoisomerase IV, subunit A, C-terminal"/>
    <property type="match status" value="1"/>
</dbReference>
<evidence type="ECO:0000313" key="12">
    <source>
        <dbReference type="EMBL" id="VVC04298.1"/>
    </source>
</evidence>
<dbReference type="Pfam" id="PF03989">
    <property type="entry name" value="DNA_gyraseA_C"/>
    <property type="match status" value="6"/>
</dbReference>
<organism evidence="12 13">
    <name type="scientific">Candidatus Bilamarchaeum dharawalense</name>
    <dbReference type="NCBI Taxonomy" id="2885759"/>
    <lineage>
        <taxon>Archaea</taxon>
        <taxon>Candidatus Micrarchaeota</taxon>
        <taxon>Candidatus Micrarchaeia</taxon>
        <taxon>Candidatus Anstonellales</taxon>
        <taxon>Candidatus Bilamarchaeaceae</taxon>
        <taxon>Candidatus Bilamarchaeum</taxon>
    </lineage>
</organism>
<reference evidence="12 13" key="1">
    <citation type="submission" date="2019-08" db="EMBL/GenBank/DDBJ databases">
        <authorList>
            <person name="Vazquez-Campos X."/>
        </authorList>
    </citation>
    <scope>NUCLEOTIDE SEQUENCE [LARGE SCALE GENOMIC DNA]</scope>
    <source>
        <strain evidence="12">LFW-283_2</strain>
    </source>
</reference>
<dbReference type="PANTHER" id="PTHR43493:SF5">
    <property type="entry name" value="DNA GYRASE SUBUNIT A, CHLOROPLASTIC_MITOCHONDRIAL"/>
    <property type="match status" value="1"/>
</dbReference>
<comment type="catalytic activity">
    <reaction evidence="1 9">
        <text>ATP-dependent breakage, passage and rejoining of double-stranded DNA.</text>
        <dbReference type="EC" id="5.6.2.2"/>
    </reaction>
</comment>
<keyword evidence="6 9" id="KW-0238">DNA-binding</keyword>
<sequence length="812" mass="90786">MTENIILRTIESDMKESYLDYAMSVIIGRAIPDARDGLKPVHRRILFTMHELGNVYGKPFKKSARVVGDCLGKYHPHGDMAIYDSLVRMAQPFSLRYTLVDGQGNMGSVDGDNAAAMRYTEVRMAKITAELLTDIEKETVKYGDNFDGTMREPLVLPSKIPNLLINGSSGIAVGMATNMPPHNLNEIVDATMAFIDGAPEDELIKMVQGPDFPTGGTIVGRSGILEAYKTGRGSIKLRAKVEKDLKKNTLIIREIPYQLTKTALIETIVEAVREKKIDGISGVHDRSDKDGMEVILDLKKNADPDIVLNQLYAHTQMQTSFGIINLAIVNNQPKVMGLHTMLDVFVEFRKEIVRKRSEFELREAQARAHVLEGLRIALQNIDPIVDFLRKSKNMEEARAGLMKNYSLSEIQANAVLDMKISRLISLEREKIETEYGELMKKISWLKDVLADVKKILEIIKNELKEIKEKYGDERRTEIVEGEDEVDIESLIPNDEVVVVISNRGYVKRVGLQEYRAQHRGGKGVIGSETKEEDFVQDVIITKNHNYLLLFTDKGRGFWLKAYRIPEGSRYATGKTLVSMLDLKEEKITSWISVENFDSGEYLSMITKNGIIKRTALDNFSNVRKVGIIAITLKENDRLVEVVKTDGKQDLLIATKKGQCIRFKEEEAREIGRTGQGVIGIRLKENEDEVVGIATCKRPTVMTVTENGFGKRTHIDEYRVQGRGGTGVINIKTEGRNGDVIGIRTVEDDDEIIVMSSQGQAIRTPVNGISVIGRNTQGVTIIKLDKGEKVASFAVVRGAIEQPKPPTDQPPSQ</sequence>
<feature type="short sequence motif" description="GyrA-box" evidence="9">
    <location>
        <begin position="517"/>
        <end position="523"/>
    </location>
</feature>
<dbReference type="GO" id="GO:0003918">
    <property type="term" value="F:DNA topoisomerase type II (double strand cut, ATP-hydrolyzing) activity"/>
    <property type="evidence" value="ECO:0007669"/>
    <property type="project" value="UniProtKB-UniRule"/>
</dbReference>
<keyword evidence="9" id="KW-0963">Cytoplasm</keyword>
<keyword evidence="5 9" id="KW-0799">Topoisomerase</keyword>
<dbReference type="GO" id="GO:0005737">
    <property type="term" value="C:cytoplasm"/>
    <property type="evidence" value="ECO:0007669"/>
    <property type="project" value="UniProtKB-SubCell"/>
</dbReference>
<gene>
    <name evidence="9 12" type="primary">gyrA</name>
    <name evidence="12" type="ORF">LFW2832_00861</name>
</gene>
<dbReference type="SUPFAM" id="SSF101904">
    <property type="entry name" value="GyrA/ParC C-terminal domain-like"/>
    <property type="match status" value="1"/>
</dbReference>
<dbReference type="Proteomes" id="UP000789941">
    <property type="component" value="Unassembled WGS sequence"/>
</dbReference>
<evidence type="ECO:0000256" key="8">
    <source>
        <dbReference type="ARBA" id="ARBA00063644"/>
    </source>
</evidence>
<feature type="coiled-coil region" evidence="10">
    <location>
        <begin position="449"/>
        <end position="476"/>
    </location>
</feature>
<dbReference type="InterPro" id="IPR013760">
    <property type="entry name" value="Topo_IIA-like_dom_sf"/>
</dbReference>
<dbReference type="PANTHER" id="PTHR43493">
    <property type="entry name" value="DNA GYRASE/TOPOISOMERASE SUBUNIT A"/>
    <property type="match status" value="1"/>
</dbReference>
<dbReference type="NCBIfam" id="NF004043">
    <property type="entry name" value="PRK05560.1"/>
    <property type="match status" value="1"/>
</dbReference>
<comment type="miscellaneous">
    <text evidence="9">Few gyrases are as efficient as E.coli at forming negative supercoils. Not all organisms have 2 type II topoisomerases; in organisms with a single type II topoisomerase this enzyme also has to decatenate newly replicated chromosomes.</text>
</comment>
<keyword evidence="7 9" id="KW-0413">Isomerase</keyword>
<keyword evidence="4 9" id="KW-0067">ATP-binding</keyword>
<keyword evidence="3 9" id="KW-0547">Nucleotide-binding</keyword>
<comment type="similarity">
    <text evidence="2 9">Belongs to the type II topoisomerase GyrA/ParC subunit family.</text>
</comment>
<evidence type="ECO:0000256" key="2">
    <source>
        <dbReference type="ARBA" id="ARBA00008263"/>
    </source>
</evidence>
<dbReference type="CDD" id="cd00187">
    <property type="entry name" value="TOP4c"/>
    <property type="match status" value="1"/>
</dbReference>
<dbReference type="NCBIfam" id="TIGR01063">
    <property type="entry name" value="gyrA"/>
    <property type="match status" value="1"/>
</dbReference>
<dbReference type="SMART" id="SM00434">
    <property type="entry name" value="TOP4c"/>
    <property type="match status" value="1"/>
</dbReference>
<keyword evidence="10" id="KW-0175">Coiled coil</keyword>
<evidence type="ECO:0000256" key="6">
    <source>
        <dbReference type="ARBA" id="ARBA00023125"/>
    </source>
</evidence>
<dbReference type="Gene3D" id="3.90.199.10">
    <property type="entry name" value="Topoisomerase II, domain 5"/>
    <property type="match status" value="1"/>
</dbReference>
<evidence type="ECO:0000259" key="11">
    <source>
        <dbReference type="PROSITE" id="PS52040"/>
    </source>
</evidence>
<dbReference type="AlphaFoldDB" id="A0A5E4LT74"/>
<dbReference type="InterPro" id="IPR005743">
    <property type="entry name" value="GyrA"/>
</dbReference>
<dbReference type="FunFam" id="2.120.10.90:FF:000005">
    <property type="entry name" value="DNA topoisomerase 4 subunit A"/>
    <property type="match status" value="1"/>
</dbReference>
<dbReference type="Gene3D" id="1.10.268.10">
    <property type="entry name" value="Topoisomerase, domain 3"/>
    <property type="match status" value="1"/>
</dbReference>
<dbReference type="InterPro" id="IPR002205">
    <property type="entry name" value="Topo_IIA_dom_A"/>
</dbReference>
<dbReference type="Pfam" id="PF00521">
    <property type="entry name" value="DNA_topoisoIV"/>
    <property type="match status" value="1"/>
</dbReference>
<dbReference type="GO" id="GO:0006265">
    <property type="term" value="P:DNA topological change"/>
    <property type="evidence" value="ECO:0007669"/>
    <property type="project" value="UniProtKB-UniRule"/>
</dbReference>
<dbReference type="EMBL" id="CABMJJ010000009">
    <property type="protein sequence ID" value="VVC04298.1"/>
    <property type="molecule type" value="Genomic_DNA"/>
</dbReference>
<dbReference type="HAMAP" id="MF_01897">
    <property type="entry name" value="GyrA"/>
    <property type="match status" value="1"/>
</dbReference>
<dbReference type="GO" id="GO:0009330">
    <property type="term" value="C:DNA topoisomerase type II (double strand cut, ATP-hydrolyzing) complex"/>
    <property type="evidence" value="ECO:0007669"/>
    <property type="project" value="TreeGrafter"/>
</dbReference>
<feature type="domain" description="Topo IIA-type catalytic" evidence="11">
    <location>
        <begin position="31"/>
        <end position="490"/>
    </location>
</feature>
<dbReference type="GO" id="GO:0005694">
    <property type="term" value="C:chromosome"/>
    <property type="evidence" value="ECO:0007669"/>
    <property type="project" value="InterPro"/>
</dbReference>
<dbReference type="InterPro" id="IPR050220">
    <property type="entry name" value="Type_II_DNA_Topoisomerases"/>
</dbReference>
<dbReference type="FunFam" id="3.30.1360.40:FF:000002">
    <property type="entry name" value="DNA gyrase subunit A"/>
    <property type="match status" value="1"/>
</dbReference>
<evidence type="ECO:0000256" key="1">
    <source>
        <dbReference type="ARBA" id="ARBA00000185"/>
    </source>
</evidence>
<feature type="active site" description="O-(5'-phospho-DNA)-tyrosine intermediate" evidence="9">
    <location>
        <position position="119"/>
    </location>
</feature>
<evidence type="ECO:0000256" key="10">
    <source>
        <dbReference type="SAM" id="Coils"/>
    </source>
</evidence>
<name>A0A5E4LT74_9ARCH</name>
<dbReference type="SUPFAM" id="SSF56719">
    <property type="entry name" value="Type II DNA topoisomerase"/>
    <property type="match status" value="1"/>
</dbReference>
<dbReference type="EC" id="5.6.2.2" evidence="9"/>
<comment type="subcellular location">
    <subcellularLocation>
        <location evidence="9">Cytoplasm</location>
    </subcellularLocation>
</comment>
<dbReference type="GO" id="GO:0003677">
    <property type="term" value="F:DNA binding"/>
    <property type="evidence" value="ECO:0007669"/>
    <property type="project" value="UniProtKB-UniRule"/>
</dbReference>
<comment type="subunit">
    <text evidence="9">Heterotetramer, composed of two GyrA and two GyrB chains. In the heterotetramer, GyrA contains the active site tyrosine that forms a transient covalent intermediate with DNA, while GyrB binds cofactors and catalyzes ATP hydrolysis.</text>
</comment>
<accession>A0A5E4LT74</accession>
<dbReference type="InterPro" id="IPR013757">
    <property type="entry name" value="Topo_IIA_A_a_sf"/>
</dbReference>
<dbReference type="GO" id="GO:0005524">
    <property type="term" value="F:ATP binding"/>
    <property type="evidence" value="ECO:0007669"/>
    <property type="project" value="UniProtKB-UniRule"/>
</dbReference>
<evidence type="ECO:0000313" key="13">
    <source>
        <dbReference type="Proteomes" id="UP000789941"/>
    </source>
</evidence>
<dbReference type="Gene3D" id="3.30.1360.40">
    <property type="match status" value="1"/>
</dbReference>
<comment type="function">
    <text evidence="9">A type II topoisomerase that negatively supercoils closed circular double-stranded (ds) DNA in an ATP-dependent manner to modulate DNA topology and maintain chromosomes in an underwound state. Negative supercoiling favors strand separation, and DNA replication, transcription, recombination and repair, all of which involve strand separation. Also able to catalyze the interconversion of other topological isomers of dsDNA rings, including catenanes and knotted rings. Type II topoisomerases break and join 2 DNA strands simultaneously in an ATP-dependent manner.</text>
</comment>
<dbReference type="FunFam" id="1.10.268.10:FF:000001">
    <property type="entry name" value="DNA gyrase subunit A"/>
    <property type="match status" value="1"/>
</dbReference>
<dbReference type="GO" id="GO:0006261">
    <property type="term" value="P:DNA-templated DNA replication"/>
    <property type="evidence" value="ECO:0007669"/>
    <property type="project" value="UniProtKB-UniRule"/>
</dbReference>
<comment type="caution">
    <text evidence="12">The sequence shown here is derived from an EMBL/GenBank/DDBJ whole genome shotgun (WGS) entry which is preliminary data.</text>
</comment>
<dbReference type="InterPro" id="IPR035516">
    <property type="entry name" value="Gyrase/topoIV_suA_C"/>
</dbReference>
<evidence type="ECO:0000256" key="9">
    <source>
        <dbReference type="HAMAP-Rule" id="MF_01897"/>
    </source>
</evidence>
<evidence type="ECO:0000256" key="3">
    <source>
        <dbReference type="ARBA" id="ARBA00022741"/>
    </source>
</evidence>
<dbReference type="InterPro" id="IPR006691">
    <property type="entry name" value="GyrA/parC_rep"/>
</dbReference>